<dbReference type="OrthoDB" id="346371at2759"/>
<dbReference type="GeneID" id="25736043"/>
<accession>A0A0D2K2M2</accession>
<dbReference type="InterPro" id="IPR001680">
    <property type="entry name" value="WD40_rpt"/>
</dbReference>
<dbReference type="InterPro" id="IPR015943">
    <property type="entry name" value="WD40/YVTN_repeat-like_dom_sf"/>
</dbReference>
<evidence type="ECO:0000313" key="3">
    <source>
        <dbReference type="Proteomes" id="UP000054498"/>
    </source>
</evidence>
<gene>
    <name evidence="2" type="ORF">MNEG_3165</name>
</gene>
<dbReference type="Pfam" id="PF00400">
    <property type="entry name" value="WD40"/>
    <property type="match status" value="3"/>
</dbReference>
<dbReference type="EMBL" id="KK100605">
    <property type="protein sequence ID" value="KIZ04798.1"/>
    <property type="molecule type" value="Genomic_DNA"/>
</dbReference>
<dbReference type="PROSITE" id="PS50082">
    <property type="entry name" value="WD_REPEATS_2"/>
    <property type="match status" value="2"/>
</dbReference>
<dbReference type="RefSeq" id="XP_013903817.1">
    <property type="nucleotide sequence ID" value="XM_014048363.1"/>
</dbReference>
<dbReference type="STRING" id="145388.A0A0D2K2M2"/>
<dbReference type="Proteomes" id="UP000054498">
    <property type="component" value="Unassembled WGS sequence"/>
</dbReference>
<dbReference type="PROSITE" id="PS50294">
    <property type="entry name" value="WD_REPEATS_REGION"/>
    <property type="match status" value="2"/>
</dbReference>
<sequence length="514" mass="53492">MVPPDEGGGGDGNSSGNGSDGVIGRADYPACAPSLLGTPYVASQGGRMLVVGATKAKGWSADRSLAECGREVDAGRYAAEASAAAAALSAAASSSGGSNGKGGGVSAAIAALWVVSLVARLLLALLNGVKENQAVGGGGKRGPDLKTLIKESQTAKRSALTKEDMAAHHALFLTTLKGHADAINGVAWSPDGRLLASACDDLTLRVFDMHDVTSKDPKFRFVRTNQAPLACGFGNNPNELVAVIRDIPDQARLVLFSPTKGKGAAVAFEAQWETPKALDKEQLMEAVVVPASATGAGVAILLSPKKFGRVLRLSDGKPLAVFEPNSLGNHALAVSAGGRFFAVASFTADVKVWEVEWGRDGFKGVQRAMDLKGHSRKVMSAAISPDGTRAATVSEDGSLRVWKLDVRYTLKEDPKTLMVVPLASLGLKEGQTFEKLAWGLDGTIAAVHGQHIHFVDSGSGRLLETLHAHEGPISCLTWAPALLDVGGGRRAAVLASCSGDRRVRVWRSPKAAEE</sequence>
<name>A0A0D2K2M2_9CHLO</name>
<keyword evidence="1" id="KW-0853">WD repeat</keyword>
<dbReference type="KEGG" id="mng:MNEG_3165"/>
<evidence type="ECO:0000256" key="1">
    <source>
        <dbReference type="PROSITE-ProRule" id="PRU00221"/>
    </source>
</evidence>
<dbReference type="AlphaFoldDB" id="A0A0D2K2M2"/>
<dbReference type="PANTHER" id="PTHR45282:SF2">
    <property type="entry name" value="OS03G0858400 PROTEIN"/>
    <property type="match status" value="1"/>
</dbReference>
<proteinExistence type="predicted"/>
<organism evidence="2 3">
    <name type="scientific">Monoraphidium neglectum</name>
    <dbReference type="NCBI Taxonomy" id="145388"/>
    <lineage>
        <taxon>Eukaryota</taxon>
        <taxon>Viridiplantae</taxon>
        <taxon>Chlorophyta</taxon>
        <taxon>core chlorophytes</taxon>
        <taxon>Chlorophyceae</taxon>
        <taxon>CS clade</taxon>
        <taxon>Sphaeropleales</taxon>
        <taxon>Selenastraceae</taxon>
        <taxon>Monoraphidium</taxon>
    </lineage>
</organism>
<keyword evidence="3" id="KW-1185">Reference proteome</keyword>
<reference evidence="2 3" key="1">
    <citation type="journal article" date="2013" name="BMC Genomics">
        <title>Reconstruction of the lipid metabolism for the microalga Monoraphidium neglectum from its genome sequence reveals characteristics suitable for biofuel production.</title>
        <authorList>
            <person name="Bogen C."/>
            <person name="Al-Dilaimi A."/>
            <person name="Albersmeier A."/>
            <person name="Wichmann J."/>
            <person name="Grundmann M."/>
            <person name="Rupp O."/>
            <person name="Lauersen K.J."/>
            <person name="Blifernez-Klassen O."/>
            <person name="Kalinowski J."/>
            <person name="Goesmann A."/>
            <person name="Mussgnug J.H."/>
            <person name="Kruse O."/>
        </authorList>
    </citation>
    <scope>NUCLEOTIDE SEQUENCE [LARGE SCALE GENOMIC DNA]</scope>
    <source>
        <strain evidence="2 3">SAG 48.87</strain>
    </source>
</reference>
<evidence type="ECO:0000313" key="2">
    <source>
        <dbReference type="EMBL" id="KIZ04798.1"/>
    </source>
</evidence>
<dbReference type="InterPro" id="IPR036322">
    <property type="entry name" value="WD40_repeat_dom_sf"/>
</dbReference>
<feature type="repeat" description="WD" evidence="1">
    <location>
        <begin position="371"/>
        <end position="412"/>
    </location>
</feature>
<dbReference type="PANTHER" id="PTHR45282">
    <property type="entry name" value="OS03G0858400 PROTEIN"/>
    <property type="match status" value="1"/>
</dbReference>
<dbReference type="SUPFAM" id="SSF50978">
    <property type="entry name" value="WD40 repeat-like"/>
    <property type="match status" value="1"/>
</dbReference>
<protein>
    <submittedName>
        <fullName evidence="2">Transducin beta-like protein 2</fullName>
    </submittedName>
</protein>
<dbReference type="Gene3D" id="2.130.10.10">
    <property type="entry name" value="YVTN repeat-like/Quinoprotein amine dehydrogenase"/>
    <property type="match status" value="3"/>
</dbReference>
<dbReference type="SMART" id="SM00320">
    <property type="entry name" value="WD40"/>
    <property type="match status" value="4"/>
</dbReference>
<feature type="repeat" description="WD" evidence="1">
    <location>
        <begin position="176"/>
        <end position="209"/>
    </location>
</feature>